<name>A0A165X4U0_9AGAM</name>
<gene>
    <name evidence="2" type="ORF">SISSUDRAFT_650799</name>
</gene>
<proteinExistence type="predicted"/>
<accession>A0A165X4U0</accession>
<evidence type="ECO:0000313" key="2">
    <source>
        <dbReference type="EMBL" id="KZT31825.1"/>
    </source>
</evidence>
<dbReference type="AlphaFoldDB" id="A0A165X4U0"/>
<keyword evidence="1" id="KW-0732">Signal</keyword>
<feature type="chain" id="PRO_5007868768" description="Secreted protein" evidence="1">
    <location>
        <begin position="29"/>
        <end position="75"/>
    </location>
</feature>
<protein>
    <recommendedName>
        <fullName evidence="4">Secreted protein</fullName>
    </recommendedName>
</protein>
<feature type="signal peptide" evidence="1">
    <location>
        <begin position="1"/>
        <end position="28"/>
    </location>
</feature>
<sequence>MSRSNRNGMHFIFVLTVILFSLHQIFHCFKLRGFDALECATFSHRCCSSSSKADSLPEHLMSIPRFTCTVRNDLG</sequence>
<evidence type="ECO:0008006" key="4">
    <source>
        <dbReference type="Google" id="ProtNLM"/>
    </source>
</evidence>
<organism evidence="2 3">
    <name type="scientific">Sistotremastrum suecicum HHB10207 ss-3</name>
    <dbReference type="NCBI Taxonomy" id="1314776"/>
    <lineage>
        <taxon>Eukaryota</taxon>
        <taxon>Fungi</taxon>
        <taxon>Dikarya</taxon>
        <taxon>Basidiomycota</taxon>
        <taxon>Agaricomycotina</taxon>
        <taxon>Agaricomycetes</taxon>
        <taxon>Sistotremastrales</taxon>
        <taxon>Sistotremastraceae</taxon>
        <taxon>Sistotremastrum</taxon>
    </lineage>
</organism>
<evidence type="ECO:0000256" key="1">
    <source>
        <dbReference type="SAM" id="SignalP"/>
    </source>
</evidence>
<evidence type="ECO:0000313" key="3">
    <source>
        <dbReference type="Proteomes" id="UP000076798"/>
    </source>
</evidence>
<reference evidence="2 3" key="1">
    <citation type="journal article" date="2016" name="Mol. Biol. Evol.">
        <title>Comparative Genomics of Early-Diverging Mushroom-Forming Fungi Provides Insights into the Origins of Lignocellulose Decay Capabilities.</title>
        <authorList>
            <person name="Nagy L.G."/>
            <person name="Riley R."/>
            <person name="Tritt A."/>
            <person name="Adam C."/>
            <person name="Daum C."/>
            <person name="Floudas D."/>
            <person name="Sun H."/>
            <person name="Yadav J.S."/>
            <person name="Pangilinan J."/>
            <person name="Larsson K.H."/>
            <person name="Matsuura K."/>
            <person name="Barry K."/>
            <person name="Labutti K."/>
            <person name="Kuo R."/>
            <person name="Ohm R.A."/>
            <person name="Bhattacharya S.S."/>
            <person name="Shirouzu T."/>
            <person name="Yoshinaga Y."/>
            <person name="Martin F.M."/>
            <person name="Grigoriev I.V."/>
            <person name="Hibbett D.S."/>
        </authorList>
    </citation>
    <scope>NUCLEOTIDE SEQUENCE [LARGE SCALE GENOMIC DNA]</scope>
    <source>
        <strain evidence="2 3">HHB10207 ss-3</strain>
    </source>
</reference>
<dbReference type="EMBL" id="KV428451">
    <property type="protein sequence ID" value="KZT31825.1"/>
    <property type="molecule type" value="Genomic_DNA"/>
</dbReference>
<dbReference type="Proteomes" id="UP000076798">
    <property type="component" value="Unassembled WGS sequence"/>
</dbReference>
<keyword evidence="3" id="KW-1185">Reference proteome</keyword>